<evidence type="ECO:0000256" key="7">
    <source>
        <dbReference type="ARBA" id="ARBA00023136"/>
    </source>
</evidence>
<keyword evidence="6 9" id="KW-1133">Transmembrane helix</keyword>
<keyword evidence="7 9" id="KW-0472">Membrane</keyword>
<dbReference type="PANTHER" id="PTHR21716:SF53">
    <property type="entry name" value="PERMEASE PERM-RELATED"/>
    <property type="match status" value="1"/>
</dbReference>
<feature type="region of interest" description="Disordered" evidence="8">
    <location>
        <begin position="1"/>
        <end position="42"/>
    </location>
</feature>
<evidence type="ECO:0000256" key="9">
    <source>
        <dbReference type="SAM" id="Phobius"/>
    </source>
</evidence>
<comment type="subcellular location">
    <subcellularLocation>
        <location evidence="1">Cell membrane</location>
        <topology evidence="1">Multi-pass membrane protein</topology>
    </subcellularLocation>
</comment>
<feature type="transmembrane region" description="Helical" evidence="9">
    <location>
        <begin position="355"/>
        <end position="381"/>
    </location>
</feature>
<evidence type="ECO:0000256" key="8">
    <source>
        <dbReference type="SAM" id="MobiDB-lite"/>
    </source>
</evidence>
<keyword evidence="11" id="KW-1185">Reference proteome</keyword>
<evidence type="ECO:0000256" key="1">
    <source>
        <dbReference type="ARBA" id="ARBA00004651"/>
    </source>
</evidence>
<keyword evidence="5 9" id="KW-0812">Transmembrane</keyword>
<gene>
    <name evidence="10" type="ORF">ACFSJG_17075</name>
</gene>
<protein>
    <submittedName>
        <fullName evidence="10">AI-2E family transporter</fullName>
    </submittedName>
</protein>
<dbReference type="PANTHER" id="PTHR21716">
    <property type="entry name" value="TRANSMEMBRANE PROTEIN"/>
    <property type="match status" value="1"/>
</dbReference>
<feature type="transmembrane region" description="Helical" evidence="9">
    <location>
        <begin position="82"/>
        <end position="103"/>
    </location>
</feature>
<dbReference type="EMBL" id="JBHUFB010000012">
    <property type="protein sequence ID" value="MFD1813936.1"/>
    <property type="molecule type" value="Genomic_DNA"/>
</dbReference>
<evidence type="ECO:0000256" key="4">
    <source>
        <dbReference type="ARBA" id="ARBA00022475"/>
    </source>
</evidence>
<dbReference type="InterPro" id="IPR002549">
    <property type="entry name" value="AI-2E-like"/>
</dbReference>
<evidence type="ECO:0000256" key="5">
    <source>
        <dbReference type="ARBA" id="ARBA00022692"/>
    </source>
</evidence>
<keyword evidence="4" id="KW-1003">Cell membrane</keyword>
<proteinExistence type="inferred from homology"/>
<sequence>MNEDEGPAESRTPSGKRVNRVTPEGAGVRTPAAGRSAVRSVGSGTATRTTNLRWLRIVTVYIVLAIAAYQMSGWLFHNLRGFLGLLFLAWLASVTIEPVVDWFERRGLRRGAGTGIVMASLTLLVIGFVALFGTLLAEQLAQLLTALPDAISRVTDWANRTFGTDFATGRDLIKITPETVKDLAERYTPSVLGVVSSIVGVVFQALTMLLFVFYMSAQGPQLRRTISSWFPARQQEIIATVWGISVEKAGGYVVSRLILAAVSAVATGIFLMVIGVPYWLPLAIWTGVVSQFIPTLGTYLAIALPALIAAAQQPMDGVWVVVFGTAYQQVENYLLHPRITSRTVSIHPAVAFGSVIVGASLFGAIGALVSVPVVAVIQAIIETYGRRYELVQDSERPPEEQEPAGTDAGDETS</sequence>
<evidence type="ECO:0000256" key="3">
    <source>
        <dbReference type="ARBA" id="ARBA00022448"/>
    </source>
</evidence>
<organism evidence="10 11">
    <name type="scientific">Rhodococcus gannanensis</name>
    <dbReference type="NCBI Taxonomy" id="1960308"/>
    <lineage>
        <taxon>Bacteria</taxon>
        <taxon>Bacillati</taxon>
        <taxon>Actinomycetota</taxon>
        <taxon>Actinomycetes</taxon>
        <taxon>Mycobacteriales</taxon>
        <taxon>Nocardiaceae</taxon>
        <taxon>Rhodococcus</taxon>
    </lineage>
</organism>
<name>A0ABW4P5Z8_9NOCA</name>
<keyword evidence="3" id="KW-0813">Transport</keyword>
<evidence type="ECO:0000313" key="11">
    <source>
        <dbReference type="Proteomes" id="UP001597286"/>
    </source>
</evidence>
<feature type="region of interest" description="Disordered" evidence="8">
    <location>
        <begin position="391"/>
        <end position="413"/>
    </location>
</feature>
<evidence type="ECO:0000256" key="2">
    <source>
        <dbReference type="ARBA" id="ARBA00009773"/>
    </source>
</evidence>
<feature type="transmembrane region" description="Helical" evidence="9">
    <location>
        <begin position="257"/>
        <end position="280"/>
    </location>
</feature>
<accession>A0ABW4P5Z8</accession>
<dbReference type="Proteomes" id="UP001597286">
    <property type="component" value="Unassembled WGS sequence"/>
</dbReference>
<feature type="transmembrane region" description="Helical" evidence="9">
    <location>
        <begin position="292"/>
        <end position="311"/>
    </location>
</feature>
<feature type="transmembrane region" description="Helical" evidence="9">
    <location>
        <begin position="54"/>
        <end position="76"/>
    </location>
</feature>
<reference evidence="11" key="1">
    <citation type="journal article" date="2019" name="Int. J. Syst. Evol. Microbiol.">
        <title>The Global Catalogue of Microorganisms (GCM) 10K type strain sequencing project: providing services to taxonomists for standard genome sequencing and annotation.</title>
        <authorList>
            <consortium name="The Broad Institute Genomics Platform"/>
            <consortium name="The Broad Institute Genome Sequencing Center for Infectious Disease"/>
            <person name="Wu L."/>
            <person name="Ma J."/>
        </authorList>
    </citation>
    <scope>NUCLEOTIDE SEQUENCE [LARGE SCALE GENOMIC DNA]</scope>
    <source>
        <strain evidence="11">DT72</strain>
    </source>
</reference>
<dbReference type="Pfam" id="PF01594">
    <property type="entry name" value="AI-2E_transport"/>
    <property type="match status" value="1"/>
</dbReference>
<feature type="transmembrane region" description="Helical" evidence="9">
    <location>
        <begin position="318"/>
        <end position="335"/>
    </location>
</feature>
<comment type="caution">
    <text evidence="10">The sequence shown here is derived from an EMBL/GenBank/DDBJ whole genome shotgun (WGS) entry which is preliminary data.</text>
</comment>
<evidence type="ECO:0000313" key="10">
    <source>
        <dbReference type="EMBL" id="MFD1813936.1"/>
    </source>
</evidence>
<comment type="similarity">
    <text evidence="2">Belongs to the autoinducer-2 exporter (AI-2E) (TC 2.A.86) family.</text>
</comment>
<evidence type="ECO:0000256" key="6">
    <source>
        <dbReference type="ARBA" id="ARBA00022989"/>
    </source>
</evidence>
<feature type="transmembrane region" description="Helical" evidence="9">
    <location>
        <begin position="191"/>
        <end position="214"/>
    </location>
</feature>
<feature type="transmembrane region" description="Helical" evidence="9">
    <location>
        <begin position="115"/>
        <end position="137"/>
    </location>
</feature>
<dbReference type="RefSeq" id="WP_378486413.1">
    <property type="nucleotide sequence ID" value="NZ_JBHUFB010000012.1"/>
</dbReference>